<gene>
    <name evidence="1" type="ORF">MCOS_LOCUS8508</name>
</gene>
<organism evidence="1 2">
    <name type="scientific">Mesocestoides corti</name>
    <name type="common">Flatworm</name>
    <dbReference type="NCBI Taxonomy" id="53468"/>
    <lineage>
        <taxon>Eukaryota</taxon>
        <taxon>Metazoa</taxon>
        <taxon>Spiralia</taxon>
        <taxon>Lophotrochozoa</taxon>
        <taxon>Platyhelminthes</taxon>
        <taxon>Cestoda</taxon>
        <taxon>Eucestoda</taxon>
        <taxon>Cyclophyllidea</taxon>
        <taxon>Mesocestoididae</taxon>
        <taxon>Mesocestoides</taxon>
    </lineage>
</organism>
<evidence type="ECO:0000313" key="2">
    <source>
        <dbReference type="Proteomes" id="UP000267029"/>
    </source>
</evidence>
<evidence type="ECO:0000313" key="1">
    <source>
        <dbReference type="EMBL" id="VDD82505.1"/>
    </source>
</evidence>
<dbReference type="Proteomes" id="UP000267029">
    <property type="component" value="Unassembled WGS sequence"/>
</dbReference>
<reference evidence="1 2" key="1">
    <citation type="submission" date="2018-10" db="EMBL/GenBank/DDBJ databases">
        <authorList>
            <consortium name="Pathogen Informatics"/>
        </authorList>
    </citation>
    <scope>NUCLEOTIDE SEQUENCE [LARGE SCALE GENOMIC DNA]</scope>
</reference>
<proteinExistence type="predicted"/>
<protein>
    <submittedName>
        <fullName evidence="1 3">Uncharacterized protein</fullName>
    </submittedName>
</protein>
<accession>A0A0R3ULF5</accession>
<name>A0A0R3ULF5_MESCO</name>
<dbReference type="EMBL" id="UXSR01005522">
    <property type="protein sequence ID" value="VDD82505.1"/>
    <property type="molecule type" value="Genomic_DNA"/>
</dbReference>
<reference evidence="3" key="2">
    <citation type="submission" date="2019-11" db="UniProtKB">
        <authorList>
            <consortium name="WormBaseParasite"/>
        </authorList>
    </citation>
    <scope>IDENTIFICATION</scope>
</reference>
<dbReference type="WBParaSite" id="MCU_006130-RA">
    <property type="protein sequence ID" value="MCU_006130-RA"/>
    <property type="gene ID" value="MCU_006130"/>
</dbReference>
<keyword evidence="2" id="KW-1185">Reference proteome</keyword>
<dbReference type="AlphaFoldDB" id="A0A0R3ULF5"/>
<evidence type="ECO:0000313" key="3">
    <source>
        <dbReference type="WBParaSite" id="MCU_006130-RA"/>
    </source>
</evidence>
<sequence>METCHFIKWAVTSDIEKNRCLACETHPKAVDTIWPGIAECFTKYVLSLCSPPPPPNSHIRRQQTENLPKQFFFFSRGLVWISKLSICRATLV</sequence>